<evidence type="ECO:0000259" key="3">
    <source>
        <dbReference type="Pfam" id="PF04014"/>
    </source>
</evidence>
<dbReference type="PANTHER" id="PTHR37550:SF1">
    <property type="entry name" value="SSL1300 PROTEIN"/>
    <property type="match status" value="1"/>
</dbReference>
<dbReference type="Gene3D" id="2.10.260.10">
    <property type="match status" value="1"/>
</dbReference>
<protein>
    <submittedName>
        <fullName evidence="4">AbrB/MazE/SpoVT family DNA-binding domain-containing protein</fullName>
    </submittedName>
</protein>
<gene>
    <name evidence="4" type="ORF">FKG94_13370</name>
</gene>
<dbReference type="Proteomes" id="UP000319732">
    <property type="component" value="Unassembled WGS sequence"/>
</dbReference>
<keyword evidence="5" id="KW-1185">Reference proteome</keyword>
<comment type="caution">
    <text evidence="4">The sequence shown here is derived from an EMBL/GenBank/DDBJ whole genome shotgun (WGS) entry which is preliminary data.</text>
</comment>
<evidence type="ECO:0000313" key="5">
    <source>
        <dbReference type="Proteomes" id="UP000319732"/>
    </source>
</evidence>
<feature type="region of interest" description="Disordered" evidence="2">
    <location>
        <begin position="54"/>
        <end position="75"/>
    </location>
</feature>
<keyword evidence="4" id="KW-0238">DNA-binding</keyword>
<proteinExistence type="inferred from homology"/>
<dbReference type="SUPFAM" id="SSF89447">
    <property type="entry name" value="AbrB/MazE/MraZ-like"/>
    <property type="match status" value="1"/>
</dbReference>
<dbReference type="OrthoDB" id="5298361at2"/>
<sequence length="75" mass="8425">MHTAKLFVNGRSQAVRIPRSLAFKGISEVAVRREGNKLILEPLRKTWTSLPKAGTAGDDFMSERPDVMETDRVKL</sequence>
<dbReference type="EMBL" id="VHSG01000013">
    <property type="protein sequence ID" value="TQV78067.1"/>
    <property type="molecule type" value="Genomic_DNA"/>
</dbReference>
<dbReference type="InterPro" id="IPR051734">
    <property type="entry name" value="VapB_TA_antitoxins"/>
</dbReference>
<reference evidence="4 5" key="1">
    <citation type="submission" date="2019-06" db="EMBL/GenBank/DDBJ databases">
        <title>Whole genome sequence for Cellvibrionaceae sp. R142.</title>
        <authorList>
            <person name="Wang G."/>
        </authorList>
    </citation>
    <scope>NUCLEOTIDE SEQUENCE [LARGE SCALE GENOMIC DNA]</scope>
    <source>
        <strain evidence="4 5">R142</strain>
    </source>
</reference>
<accession>A0A545TLH0</accession>
<dbReference type="InterPro" id="IPR037914">
    <property type="entry name" value="SpoVT-AbrB_sf"/>
</dbReference>
<evidence type="ECO:0000256" key="1">
    <source>
        <dbReference type="ARBA" id="ARBA00007924"/>
    </source>
</evidence>
<dbReference type="AlphaFoldDB" id="A0A545TLH0"/>
<dbReference type="PANTHER" id="PTHR37550">
    <property type="entry name" value="ANTITOXIN VAPB1"/>
    <property type="match status" value="1"/>
</dbReference>
<comment type="similarity">
    <text evidence="1">Belongs to the VapB family.</text>
</comment>
<organism evidence="4 5">
    <name type="scientific">Exilibacterium tricleocarpae</name>
    <dbReference type="NCBI Taxonomy" id="2591008"/>
    <lineage>
        <taxon>Bacteria</taxon>
        <taxon>Pseudomonadati</taxon>
        <taxon>Pseudomonadota</taxon>
        <taxon>Gammaproteobacteria</taxon>
        <taxon>Cellvibrionales</taxon>
        <taxon>Cellvibrionaceae</taxon>
        <taxon>Exilibacterium</taxon>
    </lineage>
</organism>
<dbReference type="Pfam" id="PF04014">
    <property type="entry name" value="MazE_antitoxin"/>
    <property type="match status" value="1"/>
</dbReference>
<feature type="domain" description="SpoVT-AbrB" evidence="3">
    <location>
        <begin position="7"/>
        <end position="47"/>
    </location>
</feature>
<dbReference type="InterPro" id="IPR007159">
    <property type="entry name" value="SpoVT-AbrB_dom"/>
</dbReference>
<evidence type="ECO:0000256" key="2">
    <source>
        <dbReference type="SAM" id="MobiDB-lite"/>
    </source>
</evidence>
<name>A0A545TLH0_9GAMM</name>
<feature type="compositionally biased region" description="Basic and acidic residues" evidence="2">
    <location>
        <begin position="61"/>
        <end position="75"/>
    </location>
</feature>
<dbReference type="NCBIfam" id="NF040493">
    <property type="entry name" value="TA_anti_VapB"/>
    <property type="match status" value="1"/>
</dbReference>
<evidence type="ECO:0000313" key="4">
    <source>
        <dbReference type="EMBL" id="TQV78067.1"/>
    </source>
</evidence>
<dbReference type="GO" id="GO:0003677">
    <property type="term" value="F:DNA binding"/>
    <property type="evidence" value="ECO:0007669"/>
    <property type="project" value="UniProtKB-KW"/>
</dbReference>
<dbReference type="InterPro" id="IPR047976">
    <property type="entry name" value="Anti_VapB2-like"/>
</dbReference>
<dbReference type="RefSeq" id="WP_142904846.1">
    <property type="nucleotide sequence ID" value="NZ_ML660094.1"/>
</dbReference>